<name>A0A6A5WDX9_9PLEO</name>
<accession>A0A6A5WDX9</accession>
<organism evidence="1 2">
    <name type="scientific">Amniculicola lignicola CBS 123094</name>
    <dbReference type="NCBI Taxonomy" id="1392246"/>
    <lineage>
        <taxon>Eukaryota</taxon>
        <taxon>Fungi</taxon>
        <taxon>Dikarya</taxon>
        <taxon>Ascomycota</taxon>
        <taxon>Pezizomycotina</taxon>
        <taxon>Dothideomycetes</taxon>
        <taxon>Pleosporomycetidae</taxon>
        <taxon>Pleosporales</taxon>
        <taxon>Amniculicolaceae</taxon>
        <taxon>Amniculicola</taxon>
    </lineage>
</organism>
<evidence type="ECO:0000313" key="2">
    <source>
        <dbReference type="Proteomes" id="UP000799779"/>
    </source>
</evidence>
<proteinExistence type="predicted"/>
<reference evidence="1" key="1">
    <citation type="journal article" date="2020" name="Stud. Mycol.">
        <title>101 Dothideomycetes genomes: a test case for predicting lifestyles and emergence of pathogens.</title>
        <authorList>
            <person name="Haridas S."/>
            <person name="Albert R."/>
            <person name="Binder M."/>
            <person name="Bloem J."/>
            <person name="Labutti K."/>
            <person name="Salamov A."/>
            <person name="Andreopoulos B."/>
            <person name="Baker S."/>
            <person name="Barry K."/>
            <person name="Bills G."/>
            <person name="Bluhm B."/>
            <person name="Cannon C."/>
            <person name="Castanera R."/>
            <person name="Culley D."/>
            <person name="Daum C."/>
            <person name="Ezra D."/>
            <person name="Gonzalez J."/>
            <person name="Henrissat B."/>
            <person name="Kuo A."/>
            <person name="Liang C."/>
            <person name="Lipzen A."/>
            <person name="Lutzoni F."/>
            <person name="Magnuson J."/>
            <person name="Mondo S."/>
            <person name="Nolan M."/>
            <person name="Ohm R."/>
            <person name="Pangilinan J."/>
            <person name="Park H.-J."/>
            <person name="Ramirez L."/>
            <person name="Alfaro M."/>
            <person name="Sun H."/>
            <person name="Tritt A."/>
            <person name="Yoshinaga Y."/>
            <person name="Zwiers L.-H."/>
            <person name="Turgeon B."/>
            <person name="Goodwin S."/>
            <person name="Spatafora J."/>
            <person name="Crous P."/>
            <person name="Grigoriev I."/>
        </authorList>
    </citation>
    <scope>NUCLEOTIDE SEQUENCE</scope>
    <source>
        <strain evidence="1">CBS 123094</strain>
    </source>
</reference>
<dbReference type="OrthoDB" id="3827601at2759"/>
<protein>
    <submittedName>
        <fullName evidence="1">Uncharacterized protein</fullName>
    </submittedName>
</protein>
<sequence length="101" mass="10723">MSQILLKKALGTMRTSSGVNLALSAATKTTDWTRPDSAADAMKDPLMSAVLKNESVLPTGTKEVCTCEAAHPSPKDPRTHITAVCYDENGVAIQTVHLPTD</sequence>
<evidence type="ECO:0000313" key="1">
    <source>
        <dbReference type="EMBL" id="KAF1999288.1"/>
    </source>
</evidence>
<dbReference type="Proteomes" id="UP000799779">
    <property type="component" value="Unassembled WGS sequence"/>
</dbReference>
<gene>
    <name evidence="1" type="ORF">P154DRAFT_535547</name>
</gene>
<dbReference type="EMBL" id="ML977596">
    <property type="protein sequence ID" value="KAF1999288.1"/>
    <property type="molecule type" value="Genomic_DNA"/>
</dbReference>
<dbReference type="AlphaFoldDB" id="A0A6A5WDX9"/>
<keyword evidence="2" id="KW-1185">Reference proteome</keyword>